<dbReference type="Proteomes" id="UP000516134">
    <property type="component" value="Chromosome"/>
</dbReference>
<organism evidence="1 2">
    <name type="scientific">Sphingomonas daechungensis</name>
    <dbReference type="NCBI Taxonomy" id="1176646"/>
    <lineage>
        <taxon>Bacteria</taxon>
        <taxon>Pseudomonadati</taxon>
        <taxon>Pseudomonadota</taxon>
        <taxon>Alphaproteobacteria</taxon>
        <taxon>Sphingomonadales</taxon>
        <taxon>Sphingomonadaceae</taxon>
        <taxon>Sphingomonas</taxon>
    </lineage>
</organism>
<reference evidence="1 2" key="1">
    <citation type="submission" date="2020-08" db="EMBL/GenBank/DDBJ databases">
        <title>Genome sequence of Sphingomonas daechungensis KACC 18115T.</title>
        <authorList>
            <person name="Hyun D.-W."/>
            <person name="Bae J.-W."/>
        </authorList>
    </citation>
    <scope>NUCLEOTIDE SEQUENCE [LARGE SCALE GENOMIC DNA]</scope>
    <source>
        <strain evidence="1 2">KACC 18115</strain>
    </source>
</reference>
<dbReference type="RefSeq" id="WP_187715440.1">
    <property type="nucleotide sequence ID" value="NZ_CP060780.1"/>
</dbReference>
<proteinExistence type="predicted"/>
<protein>
    <submittedName>
        <fullName evidence="1">Uncharacterized protein</fullName>
    </submittedName>
</protein>
<accession>A0ABX6T5M9</accession>
<sequence>MTVVVEGRTAYVAIGETAGDFDASGDNLRCTSNRVTGTLDTGAGGTGKVSVSLKRKAGAVYLRLFAYNDGTD</sequence>
<keyword evidence="2" id="KW-1185">Reference proteome</keyword>
<dbReference type="EMBL" id="CP060780">
    <property type="protein sequence ID" value="QNP44018.1"/>
    <property type="molecule type" value="Genomic_DNA"/>
</dbReference>
<evidence type="ECO:0000313" key="2">
    <source>
        <dbReference type="Proteomes" id="UP000516134"/>
    </source>
</evidence>
<evidence type="ECO:0000313" key="1">
    <source>
        <dbReference type="EMBL" id="QNP44018.1"/>
    </source>
</evidence>
<name>A0ABX6T5M9_9SPHN</name>
<gene>
    <name evidence="1" type="ORF">H9L15_05380</name>
</gene>